<dbReference type="SUPFAM" id="SSF50729">
    <property type="entry name" value="PH domain-like"/>
    <property type="match status" value="1"/>
</dbReference>
<evidence type="ECO:0000259" key="2">
    <source>
        <dbReference type="PROSITE" id="PS50003"/>
    </source>
</evidence>
<dbReference type="InterPro" id="IPR001849">
    <property type="entry name" value="PH_domain"/>
</dbReference>
<reference evidence="4" key="1">
    <citation type="journal article" date="2002" name="Science">
        <title>The draft genome of Ciona intestinalis: insights into chordate and vertebrate origins.</title>
        <authorList>
            <person name="Dehal P."/>
            <person name="Satou Y."/>
            <person name="Campbell R.K."/>
            <person name="Chapman J."/>
            <person name="Degnan B."/>
            <person name="De Tomaso A."/>
            <person name="Davidson B."/>
            <person name="Di Gregorio A."/>
            <person name="Gelpke M."/>
            <person name="Goodstein D.M."/>
            <person name="Harafuji N."/>
            <person name="Hastings K.E."/>
            <person name="Ho I."/>
            <person name="Hotta K."/>
            <person name="Huang W."/>
            <person name="Kawashima T."/>
            <person name="Lemaire P."/>
            <person name="Martinez D."/>
            <person name="Meinertzhagen I.A."/>
            <person name="Necula S."/>
            <person name="Nonaka M."/>
            <person name="Putnam N."/>
            <person name="Rash S."/>
            <person name="Saiga H."/>
            <person name="Satake M."/>
            <person name="Terry A."/>
            <person name="Yamada L."/>
            <person name="Wang H.G."/>
            <person name="Awazu S."/>
            <person name="Azumi K."/>
            <person name="Boore J."/>
            <person name="Branno M."/>
            <person name="Chin-Bow S."/>
            <person name="DeSantis R."/>
            <person name="Doyle S."/>
            <person name="Francino P."/>
            <person name="Keys D.N."/>
            <person name="Haga S."/>
            <person name="Hayashi H."/>
            <person name="Hino K."/>
            <person name="Imai K.S."/>
            <person name="Inaba K."/>
            <person name="Kano S."/>
            <person name="Kobayashi K."/>
            <person name="Kobayashi M."/>
            <person name="Lee B.I."/>
            <person name="Makabe K.W."/>
            <person name="Manohar C."/>
            <person name="Matassi G."/>
            <person name="Medina M."/>
            <person name="Mochizuki Y."/>
            <person name="Mount S."/>
            <person name="Morishita T."/>
            <person name="Miura S."/>
            <person name="Nakayama A."/>
            <person name="Nishizaka S."/>
            <person name="Nomoto H."/>
            <person name="Ohta F."/>
            <person name="Oishi K."/>
            <person name="Rigoutsos I."/>
            <person name="Sano M."/>
            <person name="Sasaki A."/>
            <person name="Sasakura Y."/>
            <person name="Shoguchi E."/>
            <person name="Shin-i T."/>
            <person name="Spagnuolo A."/>
            <person name="Stainier D."/>
            <person name="Suzuki M.M."/>
            <person name="Tassy O."/>
            <person name="Takatori N."/>
            <person name="Tokuoka M."/>
            <person name="Yagi K."/>
            <person name="Yoshizaki F."/>
            <person name="Wada S."/>
            <person name="Zhang C."/>
            <person name="Hyatt P.D."/>
            <person name="Larimer F."/>
            <person name="Detter C."/>
            <person name="Doggett N."/>
            <person name="Glavina T."/>
            <person name="Hawkins T."/>
            <person name="Richardson P."/>
            <person name="Lucas S."/>
            <person name="Kohara Y."/>
            <person name="Levine M."/>
            <person name="Satoh N."/>
            <person name="Rokhsar D.S."/>
        </authorList>
    </citation>
    <scope>NUCLEOTIDE SEQUENCE [LARGE SCALE GENOMIC DNA]</scope>
</reference>
<accession>F6ZXK6</accession>
<feature type="compositionally biased region" description="Polar residues" evidence="1">
    <location>
        <begin position="36"/>
        <end position="50"/>
    </location>
</feature>
<dbReference type="GO" id="GO:0005198">
    <property type="term" value="F:structural molecule activity"/>
    <property type="evidence" value="ECO:0007669"/>
    <property type="project" value="InterPro"/>
</dbReference>
<proteinExistence type="predicted"/>
<reference evidence="3" key="2">
    <citation type="journal article" date="2008" name="Genome Biol.">
        <title>Improved genome assembly and evidence-based global gene model set for the chordate Ciona intestinalis: new insight into intron and operon populations.</title>
        <authorList>
            <person name="Satou Y."/>
            <person name="Mineta K."/>
            <person name="Ogasawara M."/>
            <person name="Sasakura Y."/>
            <person name="Shoguchi E."/>
            <person name="Ueno K."/>
            <person name="Yamada L."/>
            <person name="Matsumoto J."/>
            <person name="Wasserscheid J."/>
            <person name="Dewar K."/>
            <person name="Wiley G.B."/>
            <person name="Macmil S.L."/>
            <person name="Roe B.A."/>
            <person name="Zeller R.W."/>
            <person name="Hastings K.E."/>
            <person name="Lemaire P."/>
            <person name="Lindquist E."/>
            <person name="Endo T."/>
            <person name="Hotta K."/>
            <person name="Inaba K."/>
        </authorList>
    </citation>
    <scope>NUCLEOTIDE SEQUENCE [LARGE SCALE GENOMIC DNA]</scope>
    <source>
        <strain evidence="3">wild type</strain>
    </source>
</reference>
<sequence length="270" mass="30855">MRSFRNSDFVGLKSLLQSVLSTERVTCFDLQCHRQVTPSKNSTSSDQPPTNNENIHEHSNESAQDAIELRAVIADAKHRNFGDVQTDPNSSTHLDYRNDPNASTHLEYSNNEGKEKIYALAFARLERYINGTDQSRNNCFEVIPHEGESTGLIICSNKSELNEWISSVTATIHKATMSQTNDSVTQERKVSTQGWLSERSNEANITERWSPRFVAIRVDKIYIFDTPPESELDWEQCSRVFTLYESLCKSHLPPRHLLDNREHCLSIQHS</sequence>
<feature type="region of interest" description="Disordered" evidence="1">
    <location>
        <begin position="80"/>
        <end position="109"/>
    </location>
</feature>
<dbReference type="OMA" id="LDWEQCS"/>
<dbReference type="Proteomes" id="UP000008144">
    <property type="component" value="Chromosome 14"/>
</dbReference>
<dbReference type="PROSITE" id="PS50003">
    <property type="entry name" value="PH_DOMAIN"/>
    <property type="match status" value="1"/>
</dbReference>
<keyword evidence="4" id="KW-1185">Reference proteome</keyword>
<dbReference type="InterPro" id="IPR015482">
    <property type="entry name" value="Syntrophin"/>
</dbReference>
<dbReference type="HOGENOM" id="CLU_070728_0_0_1"/>
<reference evidence="3" key="4">
    <citation type="submission" date="2025-09" db="UniProtKB">
        <authorList>
            <consortium name="Ensembl"/>
        </authorList>
    </citation>
    <scope>IDENTIFICATION</scope>
</reference>
<feature type="domain" description="PH" evidence="2">
    <location>
        <begin position="1"/>
        <end position="173"/>
    </location>
</feature>
<dbReference type="PANTHER" id="PTHR10554:SF1">
    <property type="entry name" value="FI16515P1"/>
    <property type="match status" value="1"/>
</dbReference>
<dbReference type="AlphaFoldDB" id="F6ZXK6"/>
<dbReference type="GeneTree" id="ENSGT00950000182863"/>
<dbReference type="InParanoid" id="F6ZXK6"/>
<reference evidence="3" key="3">
    <citation type="submission" date="2025-08" db="UniProtKB">
        <authorList>
            <consortium name="Ensembl"/>
        </authorList>
    </citation>
    <scope>IDENTIFICATION</scope>
</reference>
<feature type="compositionally biased region" description="Polar residues" evidence="1">
    <location>
        <begin position="100"/>
        <end position="109"/>
    </location>
</feature>
<dbReference type="EMBL" id="EAAA01001299">
    <property type="status" value="NOT_ANNOTATED_CDS"/>
    <property type="molecule type" value="Genomic_DNA"/>
</dbReference>
<feature type="region of interest" description="Disordered" evidence="1">
    <location>
        <begin position="36"/>
        <end position="61"/>
    </location>
</feature>
<evidence type="ECO:0000313" key="3">
    <source>
        <dbReference type="Ensembl" id="ENSCINP00000026050.2"/>
    </source>
</evidence>
<evidence type="ECO:0000256" key="1">
    <source>
        <dbReference type="SAM" id="MobiDB-lite"/>
    </source>
</evidence>
<dbReference type="PANTHER" id="PTHR10554">
    <property type="entry name" value="SYNTROPHIN"/>
    <property type="match status" value="1"/>
</dbReference>
<dbReference type="Ensembl" id="ENSCINT00000026296.2">
    <property type="protein sequence ID" value="ENSCINP00000026050.2"/>
    <property type="gene ID" value="ENSCING00000014394.2"/>
</dbReference>
<protein>
    <recommendedName>
        <fullName evidence="2">PH domain-containing protein</fullName>
    </recommendedName>
</protein>
<dbReference type="STRING" id="7719.ENSCINP00000026050"/>
<name>F6ZXK6_CIOIN</name>
<organism evidence="3 4">
    <name type="scientific">Ciona intestinalis</name>
    <name type="common">Transparent sea squirt</name>
    <name type="synonym">Ascidia intestinalis</name>
    <dbReference type="NCBI Taxonomy" id="7719"/>
    <lineage>
        <taxon>Eukaryota</taxon>
        <taxon>Metazoa</taxon>
        <taxon>Chordata</taxon>
        <taxon>Tunicata</taxon>
        <taxon>Ascidiacea</taxon>
        <taxon>Phlebobranchia</taxon>
        <taxon>Cionidae</taxon>
        <taxon>Ciona</taxon>
    </lineage>
</organism>
<evidence type="ECO:0000313" key="4">
    <source>
        <dbReference type="Proteomes" id="UP000008144"/>
    </source>
</evidence>